<reference evidence="2 3" key="1">
    <citation type="submission" date="2024-02" db="EMBL/GenBank/DDBJ databases">
        <title>A chromosome-level genome assembly of Drosophila madeirensis, a fruit fly species endemic to Madeira island.</title>
        <authorList>
            <person name="Tomihara K."/>
            <person name="Llopart A."/>
            <person name="Yamamoto D."/>
        </authorList>
    </citation>
    <scope>NUCLEOTIDE SEQUENCE [LARGE SCALE GENOMIC DNA]</scope>
    <source>
        <strain evidence="2 3">RF1</strain>
    </source>
</reference>
<organism evidence="2 3">
    <name type="scientific">Drosophila madeirensis</name>
    <name type="common">Fruit fly</name>
    <dbReference type="NCBI Taxonomy" id="30013"/>
    <lineage>
        <taxon>Eukaryota</taxon>
        <taxon>Metazoa</taxon>
        <taxon>Ecdysozoa</taxon>
        <taxon>Arthropoda</taxon>
        <taxon>Hexapoda</taxon>
        <taxon>Insecta</taxon>
        <taxon>Pterygota</taxon>
        <taxon>Neoptera</taxon>
        <taxon>Endopterygota</taxon>
        <taxon>Diptera</taxon>
        <taxon>Brachycera</taxon>
        <taxon>Muscomorpha</taxon>
        <taxon>Ephydroidea</taxon>
        <taxon>Drosophilidae</taxon>
        <taxon>Drosophila</taxon>
        <taxon>Sophophora</taxon>
    </lineage>
</organism>
<evidence type="ECO:0000256" key="1">
    <source>
        <dbReference type="SAM" id="SignalP"/>
    </source>
</evidence>
<proteinExistence type="predicted"/>
<dbReference type="AlphaFoldDB" id="A0AAU9EYQ8"/>
<sequence>MQPYILFVLLAGISITSSCGIPNAEQTKTLNGKEEQIKVPEVAAVDSGILEHKSQLNAESSNAQTTTIPTVDIVPEKIVPLPTRSPTATTSNEEKKVPEVFTKHAVLEHKSAQEDIQLFRMEPQSTPIPTVEKIVPLTTLCPSPWRVMMPSTMVNTEQVKTPNGDNQKPKLTEVALESATHSAVPEKDKNIPDVVGNQSIECEPQPYRIGTRLSAQLLKILTRLG</sequence>
<feature type="chain" id="PRO_5043695226" evidence="1">
    <location>
        <begin position="19"/>
        <end position="225"/>
    </location>
</feature>
<evidence type="ECO:0000313" key="3">
    <source>
        <dbReference type="Proteomes" id="UP001500889"/>
    </source>
</evidence>
<dbReference type="Proteomes" id="UP001500889">
    <property type="component" value="Chromosome O"/>
</dbReference>
<gene>
    <name evidence="2" type="ORF">DMAD_09743</name>
</gene>
<accession>A0AAU9EYQ8</accession>
<evidence type="ECO:0000313" key="2">
    <source>
        <dbReference type="EMBL" id="BFF91472.1"/>
    </source>
</evidence>
<name>A0AAU9EYQ8_DROMD</name>
<protein>
    <submittedName>
        <fullName evidence="2">Uncharacterized protein</fullName>
    </submittedName>
</protein>
<dbReference type="EMBL" id="AP029263">
    <property type="protein sequence ID" value="BFF91472.1"/>
    <property type="molecule type" value="Genomic_DNA"/>
</dbReference>
<keyword evidence="3" id="KW-1185">Reference proteome</keyword>
<feature type="signal peptide" evidence="1">
    <location>
        <begin position="1"/>
        <end position="18"/>
    </location>
</feature>
<keyword evidence="1" id="KW-0732">Signal</keyword>